<feature type="compositionally biased region" description="Low complexity" evidence="1">
    <location>
        <begin position="63"/>
        <end position="74"/>
    </location>
</feature>
<dbReference type="AlphaFoldDB" id="A0ABD3FFV0"/>
<keyword evidence="3" id="KW-1185">Reference proteome</keyword>
<sequence length="89" mass="9091">MAVAAARTETVPWGMLTPEQAQADVDALMASPPPTPGSQVVSDSPMSDDDDNFEPTNVPVLTGKGSEGSSSIEKASTDIEKTTPAAATD</sequence>
<dbReference type="EMBL" id="JBIMZQ010000020">
    <property type="protein sequence ID" value="KAL3665623.1"/>
    <property type="molecule type" value="Genomic_DNA"/>
</dbReference>
<comment type="caution">
    <text evidence="2">The sequence shown here is derived from an EMBL/GenBank/DDBJ whole genome shotgun (WGS) entry which is preliminary data.</text>
</comment>
<evidence type="ECO:0000256" key="1">
    <source>
        <dbReference type="SAM" id="MobiDB-lite"/>
    </source>
</evidence>
<organism evidence="2 3">
    <name type="scientific">Phytophthora oleae</name>
    <dbReference type="NCBI Taxonomy" id="2107226"/>
    <lineage>
        <taxon>Eukaryota</taxon>
        <taxon>Sar</taxon>
        <taxon>Stramenopiles</taxon>
        <taxon>Oomycota</taxon>
        <taxon>Peronosporomycetes</taxon>
        <taxon>Peronosporales</taxon>
        <taxon>Peronosporaceae</taxon>
        <taxon>Phytophthora</taxon>
    </lineage>
</organism>
<dbReference type="Proteomes" id="UP001632037">
    <property type="component" value="Unassembled WGS sequence"/>
</dbReference>
<accession>A0ABD3FFV0</accession>
<protein>
    <submittedName>
        <fullName evidence="2">Uncharacterized protein</fullName>
    </submittedName>
</protein>
<evidence type="ECO:0000313" key="3">
    <source>
        <dbReference type="Proteomes" id="UP001632037"/>
    </source>
</evidence>
<proteinExistence type="predicted"/>
<gene>
    <name evidence="2" type="ORF">V7S43_009657</name>
</gene>
<evidence type="ECO:0000313" key="2">
    <source>
        <dbReference type="EMBL" id="KAL3665623.1"/>
    </source>
</evidence>
<name>A0ABD3FFV0_9STRA</name>
<reference evidence="2 3" key="1">
    <citation type="submission" date="2024-09" db="EMBL/GenBank/DDBJ databases">
        <title>Genome sequencing and assembly of Phytophthora oleae, isolate VK10A, causative agent of rot of olive drupes.</title>
        <authorList>
            <person name="Conti Taguali S."/>
            <person name="Riolo M."/>
            <person name="La Spada F."/>
            <person name="Cacciola S.O."/>
            <person name="Dionisio G."/>
        </authorList>
    </citation>
    <scope>NUCLEOTIDE SEQUENCE [LARGE SCALE GENOMIC DNA]</scope>
    <source>
        <strain evidence="2 3">VK10A</strain>
    </source>
</reference>
<feature type="region of interest" description="Disordered" evidence="1">
    <location>
        <begin position="27"/>
        <end position="89"/>
    </location>
</feature>